<dbReference type="Proteomes" id="UP001054837">
    <property type="component" value="Unassembled WGS sequence"/>
</dbReference>
<proteinExistence type="predicted"/>
<evidence type="ECO:0000256" key="1">
    <source>
        <dbReference type="SAM" id="MobiDB-lite"/>
    </source>
</evidence>
<dbReference type="EMBL" id="BPLQ01014192">
    <property type="protein sequence ID" value="GIY77880.1"/>
    <property type="molecule type" value="Genomic_DNA"/>
</dbReference>
<comment type="caution">
    <text evidence="3">The sequence shown here is derived from an EMBL/GenBank/DDBJ whole genome shotgun (WGS) entry which is preliminary data.</text>
</comment>
<feature type="region of interest" description="Disordered" evidence="1">
    <location>
        <begin position="226"/>
        <end position="246"/>
    </location>
</feature>
<dbReference type="PANTHER" id="PTHR31226:SF1">
    <property type="entry name" value="TRANSMEMBRANE PROTEIN 117"/>
    <property type="match status" value="1"/>
</dbReference>
<evidence type="ECO:0000313" key="4">
    <source>
        <dbReference type="Proteomes" id="UP001054837"/>
    </source>
</evidence>
<keyword evidence="4" id="KW-1185">Reference proteome</keyword>
<feature type="transmembrane region" description="Helical" evidence="2">
    <location>
        <begin position="501"/>
        <end position="518"/>
    </location>
</feature>
<dbReference type="PANTHER" id="PTHR31226">
    <property type="entry name" value="TRANSMEMBRANE PROTEIN 117"/>
    <property type="match status" value="1"/>
</dbReference>
<feature type="transmembrane region" description="Helical" evidence="2">
    <location>
        <begin position="460"/>
        <end position="481"/>
    </location>
</feature>
<feature type="transmembrane region" description="Helical" evidence="2">
    <location>
        <begin position="323"/>
        <end position="349"/>
    </location>
</feature>
<feature type="region of interest" description="Disordered" evidence="1">
    <location>
        <begin position="40"/>
        <end position="115"/>
    </location>
</feature>
<feature type="transmembrane region" description="Helical" evidence="2">
    <location>
        <begin position="565"/>
        <end position="582"/>
    </location>
</feature>
<keyword evidence="2" id="KW-1133">Transmembrane helix</keyword>
<dbReference type="InterPro" id="IPR029370">
    <property type="entry name" value="TMEM117"/>
</dbReference>
<dbReference type="GO" id="GO:0070059">
    <property type="term" value="P:intrinsic apoptotic signaling pathway in response to endoplasmic reticulum stress"/>
    <property type="evidence" value="ECO:0007669"/>
    <property type="project" value="TreeGrafter"/>
</dbReference>
<keyword evidence="2 3" id="KW-0812">Transmembrane</keyword>
<feature type="transmembrane region" description="Helical" evidence="2">
    <location>
        <begin position="658"/>
        <end position="677"/>
    </location>
</feature>
<evidence type="ECO:0000256" key="2">
    <source>
        <dbReference type="SAM" id="Phobius"/>
    </source>
</evidence>
<keyword evidence="2" id="KW-0472">Membrane</keyword>
<dbReference type="Pfam" id="PF15113">
    <property type="entry name" value="TMEM117"/>
    <property type="match status" value="1"/>
</dbReference>
<organism evidence="3 4">
    <name type="scientific">Caerostris darwini</name>
    <dbReference type="NCBI Taxonomy" id="1538125"/>
    <lineage>
        <taxon>Eukaryota</taxon>
        <taxon>Metazoa</taxon>
        <taxon>Ecdysozoa</taxon>
        <taxon>Arthropoda</taxon>
        <taxon>Chelicerata</taxon>
        <taxon>Arachnida</taxon>
        <taxon>Araneae</taxon>
        <taxon>Araneomorphae</taxon>
        <taxon>Entelegynae</taxon>
        <taxon>Araneoidea</taxon>
        <taxon>Araneidae</taxon>
        <taxon>Caerostris</taxon>
    </lineage>
</organism>
<feature type="compositionally biased region" description="Polar residues" evidence="1">
    <location>
        <begin position="42"/>
        <end position="61"/>
    </location>
</feature>
<accession>A0AAV4W996</accession>
<protein>
    <submittedName>
        <fullName evidence="3">Transmembrane protein 117</fullName>
    </submittedName>
</protein>
<feature type="region of interest" description="Disordered" evidence="1">
    <location>
        <begin position="141"/>
        <end position="165"/>
    </location>
</feature>
<reference evidence="3 4" key="1">
    <citation type="submission" date="2021-06" db="EMBL/GenBank/DDBJ databases">
        <title>Caerostris darwini draft genome.</title>
        <authorList>
            <person name="Kono N."/>
            <person name="Arakawa K."/>
        </authorList>
    </citation>
    <scope>NUCLEOTIDE SEQUENCE [LARGE SCALE GENOMIC DNA]</scope>
</reference>
<dbReference type="AlphaFoldDB" id="A0AAV4W996"/>
<feature type="compositionally biased region" description="Basic and acidic residues" evidence="1">
    <location>
        <begin position="229"/>
        <end position="244"/>
    </location>
</feature>
<name>A0AAV4W996_9ARAC</name>
<feature type="compositionally biased region" description="Basic and acidic residues" evidence="1">
    <location>
        <begin position="69"/>
        <end position="85"/>
    </location>
</feature>
<sequence length="754" mass="87706">MDGEDNSADSLLNIDKNAWEETTAKVIQSIEERCLRKENEYEGSSTQFGAQSEFSRPWTNHKSVRKCHLKSDPGSKIKHETEGNKNKTTPIDIGKSGSGTEDGQVGPAETSNENHLEDIKYIDDSAKSSLSTSLTEAPVPVLQTQQQQQQQLPPPSTNCPQSPQQHLERSCASVLEERYCHAFISSKNEQIADSWNRHYTSPRLPPNHHLYAPKFRHEPRLVVSPLPSEKLKQEKDGGHSETDYYSRNSIGESEHQVTQTLYIEKDFRYYFQHPYSRLFVSYFVIFCNFLVFAEDPVSHSHTESEIPFVGHVFSFVATKYPPQWSWCILKVILWVIAIISGCFFGKYLIHHLLLSNFFRLKMFRDEQGTWMIMFLTSLMFIFMFSKVYNWFLQFGHPLYEAFHINSHMGITNANFMKAAASGTWIGDFVTAWMVTDMMLQDNLYPNWARPYREFWRSHGRIRIVIFWLGSIIMTALVVTLIVSDLISWDNLNRDFVATTELSRAFLASFILVMDLLIVMQDWDFPHFVCDLDIKLPGMHAASFKFELFQKYVNLPDVSIHVTGKWFNYSIIVFVMILDLNMWKNQIFYIPSEYGQYTGPNHKVFSIPDLDLLVANNYTLWTYEIRNTQIDPNTNRTLLEGDISMNSRYLGYPLSVKGMAFMPSLIGFAMFGILTYLYGRFPPPTERLVYGRHRKRKREVPRSSWRRERGNRCTHYLIHNKEKYHEEKRKGNPLTELIVAWEENLGPAKQCEKPL</sequence>
<feature type="transmembrane region" description="Helical" evidence="2">
    <location>
        <begin position="275"/>
        <end position="293"/>
    </location>
</feature>
<feature type="compositionally biased region" description="Low complexity" evidence="1">
    <location>
        <begin position="141"/>
        <end position="151"/>
    </location>
</feature>
<gene>
    <name evidence="3" type="primary">TMEM117</name>
    <name evidence="3" type="ORF">CDAR_564701</name>
</gene>
<evidence type="ECO:0000313" key="3">
    <source>
        <dbReference type="EMBL" id="GIY77880.1"/>
    </source>
</evidence>
<feature type="transmembrane region" description="Helical" evidence="2">
    <location>
        <begin position="370"/>
        <end position="391"/>
    </location>
</feature>